<dbReference type="Pfam" id="PF25797">
    <property type="entry name" value="PDF2_C"/>
    <property type="match status" value="1"/>
</dbReference>
<dbReference type="PANTHER" id="PTHR45654">
    <property type="entry name" value="HOMEOBOX-LEUCINE ZIPPER PROTEIN MERISTEM L1"/>
    <property type="match status" value="1"/>
</dbReference>
<dbReference type="STRING" id="4081.A0A3Q7ICK7"/>
<evidence type="ECO:0000313" key="2">
    <source>
        <dbReference type="EnsemblPlants" id="Solyc10g018020.2.1"/>
    </source>
</evidence>
<reference evidence="2" key="1">
    <citation type="journal article" date="2012" name="Nature">
        <title>The tomato genome sequence provides insights into fleshy fruit evolution.</title>
        <authorList>
            <consortium name="Tomato Genome Consortium"/>
        </authorList>
    </citation>
    <scope>NUCLEOTIDE SEQUENCE [LARGE SCALE GENOMIC DNA]</scope>
    <source>
        <strain evidence="2">cv. Heinz 1706</strain>
    </source>
</reference>
<proteinExistence type="predicted"/>
<evidence type="ECO:0000313" key="3">
    <source>
        <dbReference type="Proteomes" id="UP000004994"/>
    </source>
</evidence>
<dbReference type="PaxDb" id="4081-Solyc10g018020.1.1"/>
<dbReference type="EnsemblPlants" id="Solyc10g018020.2.1">
    <property type="protein sequence ID" value="Solyc10g018020.2.1"/>
    <property type="gene ID" value="Solyc10g018020.2"/>
</dbReference>
<evidence type="ECO:0000259" key="1">
    <source>
        <dbReference type="Pfam" id="PF25797"/>
    </source>
</evidence>
<organism evidence="2">
    <name type="scientific">Solanum lycopersicum</name>
    <name type="common">Tomato</name>
    <name type="synonym">Lycopersicon esculentum</name>
    <dbReference type="NCBI Taxonomy" id="4081"/>
    <lineage>
        <taxon>Eukaryota</taxon>
        <taxon>Viridiplantae</taxon>
        <taxon>Streptophyta</taxon>
        <taxon>Embryophyta</taxon>
        <taxon>Tracheophyta</taxon>
        <taxon>Spermatophyta</taxon>
        <taxon>Magnoliopsida</taxon>
        <taxon>eudicotyledons</taxon>
        <taxon>Gunneridae</taxon>
        <taxon>Pentapetalae</taxon>
        <taxon>asterids</taxon>
        <taxon>lamiids</taxon>
        <taxon>Solanales</taxon>
        <taxon>Solanaceae</taxon>
        <taxon>Solanoideae</taxon>
        <taxon>Solaneae</taxon>
        <taxon>Solanum</taxon>
        <taxon>Solanum subgen. Lycopersicon</taxon>
    </lineage>
</organism>
<sequence length="156" mass="16972">MSFGMFFAEGNNVTELVRVLIGTLPGNDITIIQSHMLKENNMLLLEESTIDEMRAFLIYGPIDLPIVTSITNGGDVTKVDIFPLGIIISPDGRFASERGNNGSEKDGSILTVAFQKLICTNNNPISQEQRMEAVTSVLNLLSSIVLHIKAALGCFD</sequence>
<dbReference type="AlphaFoldDB" id="A0A3Q7ICK7"/>
<reference evidence="2" key="2">
    <citation type="submission" date="2019-01" db="UniProtKB">
        <authorList>
            <consortium name="EnsemblPlants"/>
        </authorList>
    </citation>
    <scope>IDENTIFICATION</scope>
    <source>
        <strain evidence="2">cv. Heinz 1706</strain>
    </source>
</reference>
<name>A0A3Q7ICK7_SOLLC</name>
<dbReference type="InterPro" id="IPR057993">
    <property type="entry name" value="HD-Zip_IV_C"/>
</dbReference>
<dbReference type="InterPro" id="IPR042160">
    <property type="entry name" value="HD-Zip_IV"/>
</dbReference>
<dbReference type="Gramene" id="Solyc10g018020.2.1">
    <property type="protein sequence ID" value="Solyc10g018020.2.1"/>
    <property type="gene ID" value="Solyc10g018020.2"/>
</dbReference>
<feature type="domain" description="HD-Zip IV C-terminal" evidence="1">
    <location>
        <begin position="8"/>
        <end position="154"/>
    </location>
</feature>
<dbReference type="PANTHER" id="PTHR45654:SF83">
    <property type="entry name" value="START DOMAIN-CONTAINING PROTEIN"/>
    <property type="match status" value="1"/>
</dbReference>
<dbReference type="InParanoid" id="A0A3Q7ICK7"/>
<keyword evidence="3" id="KW-1185">Reference proteome</keyword>
<dbReference type="Proteomes" id="UP000004994">
    <property type="component" value="Chromosome 10"/>
</dbReference>
<accession>A0A3Q7ICK7</accession>
<protein>
    <recommendedName>
        <fullName evidence="1">HD-Zip IV C-terminal domain-containing protein</fullName>
    </recommendedName>
</protein>